<dbReference type="OrthoDB" id="2744793at2759"/>
<feature type="transmembrane region" description="Helical" evidence="1">
    <location>
        <begin position="183"/>
        <end position="202"/>
    </location>
</feature>
<accession>A0A6A4GV24</accession>
<gene>
    <name evidence="2" type="ORF">BT96DRAFT_980660</name>
</gene>
<feature type="transmembrane region" description="Helical" evidence="1">
    <location>
        <begin position="23"/>
        <end position="45"/>
    </location>
</feature>
<evidence type="ECO:0000313" key="3">
    <source>
        <dbReference type="Proteomes" id="UP000799118"/>
    </source>
</evidence>
<keyword evidence="1" id="KW-1133">Transmembrane helix</keyword>
<reference evidence="2" key="1">
    <citation type="journal article" date="2019" name="Environ. Microbiol.">
        <title>Fungal ecological strategies reflected in gene transcription - a case study of two litter decomposers.</title>
        <authorList>
            <person name="Barbi F."/>
            <person name="Kohler A."/>
            <person name="Barry K."/>
            <person name="Baskaran P."/>
            <person name="Daum C."/>
            <person name="Fauchery L."/>
            <person name="Ihrmark K."/>
            <person name="Kuo A."/>
            <person name="LaButti K."/>
            <person name="Lipzen A."/>
            <person name="Morin E."/>
            <person name="Grigoriev I.V."/>
            <person name="Henrissat B."/>
            <person name="Lindahl B."/>
            <person name="Martin F."/>
        </authorList>
    </citation>
    <scope>NUCLEOTIDE SEQUENCE</scope>
    <source>
        <strain evidence="2">JB14</strain>
    </source>
</reference>
<dbReference type="Proteomes" id="UP000799118">
    <property type="component" value="Unassembled WGS sequence"/>
</dbReference>
<keyword evidence="3" id="KW-1185">Reference proteome</keyword>
<name>A0A6A4GV24_9AGAR</name>
<organism evidence="2 3">
    <name type="scientific">Gymnopus androsaceus JB14</name>
    <dbReference type="NCBI Taxonomy" id="1447944"/>
    <lineage>
        <taxon>Eukaryota</taxon>
        <taxon>Fungi</taxon>
        <taxon>Dikarya</taxon>
        <taxon>Basidiomycota</taxon>
        <taxon>Agaricomycotina</taxon>
        <taxon>Agaricomycetes</taxon>
        <taxon>Agaricomycetidae</taxon>
        <taxon>Agaricales</taxon>
        <taxon>Marasmiineae</taxon>
        <taxon>Omphalotaceae</taxon>
        <taxon>Gymnopus</taxon>
    </lineage>
</organism>
<feature type="transmembrane region" description="Helical" evidence="1">
    <location>
        <begin position="222"/>
        <end position="246"/>
    </location>
</feature>
<proteinExistence type="predicted"/>
<evidence type="ECO:0000313" key="2">
    <source>
        <dbReference type="EMBL" id="KAE9389608.1"/>
    </source>
</evidence>
<keyword evidence="1" id="KW-0812">Transmembrane</keyword>
<feature type="transmembrane region" description="Helical" evidence="1">
    <location>
        <begin position="119"/>
        <end position="137"/>
    </location>
</feature>
<dbReference type="AlphaFoldDB" id="A0A6A4GV24"/>
<feature type="transmembrane region" description="Helical" evidence="1">
    <location>
        <begin position="57"/>
        <end position="82"/>
    </location>
</feature>
<protein>
    <recommendedName>
        <fullName evidence="4">G-protein coupled receptors family 1 profile domain-containing protein</fullName>
    </recommendedName>
</protein>
<dbReference type="EMBL" id="ML769689">
    <property type="protein sequence ID" value="KAE9389608.1"/>
    <property type="molecule type" value="Genomic_DNA"/>
</dbReference>
<evidence type="ECO:0000256" key="1">
    <source>
        <dbReference type="SAM" id="Phobius"/>
    </source>
</evidence>
<feature type="transmembrane region" description="Helical" evidence="1">
    <location>
        <begin position="258"/>
        <end position="282"/>
    </location>
</feature>
<feature type="transmembrane region" description="Helical" evidence="1">
    <location>
        <begin position="144"/>
        <end position="163"/>
    </location>
</feature>
<sequence length="309" mass="33824">MTPEESEQIAILGTVFFQNSSSLIFLIGLFGVYMLVFIISMHIILQKENNGWAHKALITLLLAGFVMVVLSTCSNVVANLLLVKFGLVLSLSRSLTAQEMAANLKAIIPGMLSDWSGSFIFLIADTAIVWRAWALWAKNRPIKLILLIILLADIGISFADSVVDTKEVINLINNTVTLDLLSTALNVTVNIVATLLIAYRAWTHHQSTRVILRSKKTEVEAILLLMVESGAIFGVVQLSFIIIQALDLRAAPISPTANAIFFLNTLYVYSAALNPVALVILVQTGNTYERSSHLEDAPSHQIHSVLNVS</sequence>
<keyword evidence="1" id="KW-0472">Membrane</keyword>
<evidence type="ECO:0008006" key="4">
    <source>
        <dbReference type="Google" id="ProtNLM"/>
    </source>
</evidence>